<evidence type="ECO:0000313" key="3">
    <source>
        <dbReference type="EMBL" id="CAL1131667.1"/>
    </source>
</evidence>
<gene>
    <name evidence="2" type="ORF">C1SCF055_LOCUS6355</name>
</gene>
<dbReference type="Proteomes" id="UP001152797">
    <property type="component" value="Unassembled WGS sequence"/>
</dbReference>
<evidence type="ECO:0000313" key="4">
    <source>
        <dbReference type="Proteomes" id="UP001152797"/>
    </source>
</evidence>
<dbReference type="EMBL" id="CAMXCT030000402">
    <property type="protein sequence ID" value="CAL4765604.1"/>
    <property type="molecule type" value="Genomic_DNA"/>
</dbReference>
<dbReference type="EMBL" id="CAMXCT010000402">
    <property type="protein sequence ID" value="CAI3978292.1"/>
    <property type="molecule type" value="Genomic_DNA"/>
</dbReference>
<keyword evidence="1" id="KW-1133">Transmembrane helix</keyword>
<proteinExistence type="predicted"/>
<feature type="transmembrane region" description="Helical" evidence="1">
    <location>
        <begin position="122"/>
        <end position="145"/>
    </location>
</feature>
<evidence type="ECO:0000256" key="1">
    <source>
        <dbReference type="SAM" id="Phobius"/>
    </source>
</evidence>
<accession>A0A9P1FLD6</accession>
<dbReference type="AlphaFoldDB" id="A0A9P1FLD6"/>
<reference evidence="3" key="2">
    <citation type="submission" date="2024-04" db="EMBL/GenBank/DDBJ databases">
        <authorList>
            <person name="Chen Y."/>
            <person name="Shah S."/>
            <person name="Dougan E. K."/>
            <person name="Thang M."/>
            <person name="Chan C."/>
        </authorList>
    </citation>
    <scope>NUCLEOTIDE SEQUENCE [LARGE SCALE GENOMIC DNA]</scope>
</reference>
<protein>
    <submittedName>
        <fullName evidence="2">Uncharacterized protein</fullName>
    </submittedName>
</protein>
<keyword evidence="4" id="KW-1185">Reference proteome</keyword>
<reference evidence="2" key="1">
    <citation type="submission" date="2022-10" db="EMBL/GenBank/DDBJ databases">
        <authorList>
            <person name="Chen Y."/>
            <person name="Dougan E. K."/>
            <person name="Chan C."/>
            <person name="Rhodes N."/>
            <person name="Thang M."/>
        </authorList>
    </citation>
    <scope>NUCLEOTIDE SEQUENCE</scope>
</reference>
<comment type="caution">
    <text evidence="2">The sequence shown here is derived from an EMBL/GenBank/DDBJ whole genome shotgun (WGS) entry which is preliminary data.</text>
</comment>
<name>A0A9P1FLD6_9DINO</name>
<keyword evidence="1" id="KW-0812">Transmembrane</keyword>
<organism evidence="2">
    <name type="scientific">Cladocopium goreaui</name>
    <dbReference type="NCBI Taxonomy" id="2562237"/>
    <lineage>
        <taxon>Eukaryota</taxon>
        <taxon>Sar</taxon>
        <taxon>Alveolata</taxon>
        <taxon>Dinophyceae</taxon>
        <taxon>Suessiales</taxon>
        <taxon>Symbiodiniaceae</taxon>
        <taxon>Cladocopium</taxon>
    </lineage>
</organism>
<feature type="transmembrane region" description="Helical" evidence="1">
    <location>
        <begin position="95"/>
        <end position="115"/>
    </location>
</feature>
<dbReference type="EMBL" id="CAMXCT020000402">
    <property type="protein sequence ID" value="CAL1131667.1"/>
    <property type="molecule type" value="Genomic_DNA"/>
</dbReference>
<sequence>MPTVLLRLSGVFGDHGRAPAAVAELPCDAGAETVEEPAPAVAEGWMLEAICLGGSADLCKVVVILLRGPLLAILGPVGKVFEWILKPLLFVDEVIPPQVLEVVLVVTLGGTLTYLCYKKPDVACPVVLLVLLVGGYWFLSATIWYRPIDAAEDFAIGNVTLIT</sequence>
<keyword evidence="1" id="KW-0472">Membrane</keyword>
<evidence type="ECO:0000313" key="2">
    <source>
        <dbReference type="EMBL" id="CAI3978292.1"/>
    </source>
</evidence>